<comment type="caution">
    <text evidence="1">The sequence shown here is derived from an EMBL/GenBank/DDBJ whole genome shotgun (WGS) entry which is preliminary data.</text>
</comment>
<dbReference type="InterPro" id="IPR013396">
    <property type="entry name" value="CRISPR-assoc_prot_Csy4"/>
</dbReference>
<sequence length="196" mass="22622">MKYYQELTLLPQAEVGMYAIWPKLYTQLHLALVEIQNAYPDQPVGVSFPQYKLGQENISGFIGNKLRIFALDEATLAQLDLAKWLRRLNDYVHITQARAVPENIKRYYCFSRVQAKSNVHRLARRKASRKDISLEQALMSLEGFKEQKLHQPFINLGSLSRGERFQLFIEREEFSQPMSGVFTSYGLSSVATVPDF</sequence>
<dbReference type="InterPro" id="IPR042564">
    <property type="entry name" value="CRISPR-Cas6/Csy4_sf"/>
</dbReference>
<accession>A0ABV6IHZ9</accession>
<dbReference type="EMBL" id="JBHLXJ010000016">
    <property type="protein sequence ID" value="MFC0351203.1"/>
    <property type="molecule type" value="Genomic_DNA"/>
</dbReference>
<dbReference type="Proteomes" id="UP001589844">
    <property type="component" value="Unassembled WGS sequence"/>
</dbReference>
<dbReference type="Gene3D" id="3.30.70.2540">
    <property type="entry name" value="CRISPR-associated endoribonuclease Cas6/Csy4"/>
    <property type="match status" value="1"/>
</dbReference>
<protein>
    <submittedName>
        <fullName evidence="1">Type I-F CRISPR-associated endoribonuclease Cas6/Csy4</fullName>
    </submittedName>
</protein>
<evidence type="ECO:0000313" key="1">
    <source>
        <dbReference type="EMBL" id="MFC0351203.1"/>
    </source>
</evidence>
<dbReference type="RefSeq" id="WP_390213817.1">
    <property type="nucleotide sequence ID" value="NZ_JBHLXJ010000016.1"/>
</dbReference>
<gene>
    <name evidence="1" type="primary">cas6f</name>
    <name evidence="1" type="ORF">ACFFJH_15395</name>
</gene>
<keyword evidence="2" id="KW-1185">Reference proteome</keyword>
<evidence type="ECO:0000313" key="2">
    <source>
        <dbReference type="Proteomes" id="UP001589844"/>
    </source>
</evidence>
<proteinExistence type="predicted"/>
<reference evidence="1 2" key="1">
    <citation type="submission" date="2024-09" db="EMBL/GenBank/DDBJ databases">
        <authorList>
            <person name="Sun Q."/>
            <person name="Mori K."/>
        </authorList>
    </citation>
    <scope>NUCLEOTIDE SEQUENCE [LARGE SCALE GENOMIC DNA]</scope>
    <source>
        <strain evidence="1 2">CCM 8677</strain>
    </source>
</reference>
<dbReference type="NCBIfam" id="TIGR02563">
    <property type="entry name" value="cas_Csy4"/>
    <property type="match status" value="1"/>
</dbReference>
<name>A0ABV6IHZ9_9BURK</name>
<dbReference type="CDD" id="cd09739">
    <property type="entry name" value="Cas6_I-F"/>
    <property type="match status" value="1"/>
</dbReference>
<dbReference type="Pfam" id="PF09618">
    <property type="entry name" value="Cas_Csy4"/>
    <property type="match status" value="1"/>
</dbReference>
<organism evidence="1 2">
    <name type="scientific">Undibacterium danionis</name>
    <dbReference type="NCBI Taxonomy" id="1812100"/>
    <lineage>
        <taxon>Bacteria</taxon>
        <taxon>Pseudomonadati</taxon>
        <taxon>Pseudomonadota</taxon>
        <taxon>Betaproteobacteria</taxon>
        <taxon>Burkholderiales</taxon>
        <taxon>Oxalobacteraceae</taxon>
        <taxon>Undibacterium</taxon>
    </lineage>
</organism>